<name>A0A074YPC6_AURPU</name>
<gene>
    <name evidence="1" type="ORF">M438DRAFT_342251</name>
</gene>
<accession>A0A074YPC6</accession>
<dbReference type="GeneID" id="40747016"/>
<dbReference type="AlphaFoldDB" id="A0A074YPC6"/>
<protein>
    <submittedName>
        <fullName evidence="1">Uncharacterized protein</fullName>
    </submittedName>
</protein>
<keyword evidence="2" id="KW-1185">Reference proteome</keyword>
<dbReference type="RefSeq" id="XP_029764878.1">
    <property type="nucleotide sequence ID" value="XM_029904710.1"/>
</dbReference>
<organism evidence="1 2">
    <name type="scientific">Aureobasidium pullulans EXF-150</name>
    <dbReference type="NCBI Taxonomy" id="1043002"/>
    <lineage>
        <taxon>Eukaryota</taxon>
        <taxon>Fungi</taxon>
        <taxon>Dikarya</taxon>
        <taxon>Ascomycota</taxon>
        <taxon>Pezizomycotina</taxon>
        <taxon>Dothideomycetes</taxon>
        <taxon>Dothideomycetidae</taxon>
        <taxon>Dothideales</taxon>
        <taxon>Saccotheciaceae</taxon>
        <taxon>Aureobasidium</taxon>
    </lineage>
</organism>
<dbReference type="EMBL" id="KL584975">
    <property type="protein sequence ID" value="KEQ88691.1"/>
    <property type="molecule type" value="Genomic_DNA"/>
</dbReference>
<evidence type="ECO:0000313" key="2">
    <source>
        <dbReference type="Proteomes" id="UP000030706"/>
    </source>
</evidence>
<dbReference type="Proteomes" id="UP000030706">
    <property type="component" value="Unassembled WGS sequence"/>
</dbReference>
<evidence type="ECO:0000313" key="1">
    <source>
        <dbReference type="EMBL" id="KEQ88691.1"/>
    </source>
</evidence>
<reference evidence="1 2" key="1">
    <citation type="journal article" date="2014" name="BMC Genomics">
        <title>Genome sequencing of four Aureobasidium pullulans varieties: biotechnological potential, stress tolerance, and description of new species.</title>
        <authorList>
            <person name="Gostin Ar C."/>
            <person name="Ohm R.A."/>
            <person name="Kogej T."/>
            <person name="Sonjak S."/>
            <person name="Turk M."/>
            <person name="Zajc J."/>
            <person name="Zalar P."/>
            <person name="Grube M."/>
            <person name="Sun H."/>
            <person name="Han J."/>
            <person name="Sharma A."/>
            <person name="Chiniquy J."/>
            <person name="Ngan C.Y."/>
            <person name="Lipzen A."/>
            <person name="Barry K."/>
            <person name="Grigoriev I.V."/>
            <person name="Gunde-Cimerman N."/>
        </authorList>
    </citation>
    <scope>NUCLEOTIDE SEQUENCE [LARGE SCALE GENOMIC DNA]</scope>
    <source>
        <strain evidence="1 2">EXF-150</strain>
    </source>
</reference>
<proteinExistence type="predicted"/>
<dbReference type="HOGENOM" id="CLU_2996182_0_0_1"/>
<sequence>MELKTDLSVGRNRKSSSEWWNPKYQGFNCIAPSFPSPWLSSFADFNLTFIGGLSVNP</sequence>